<reference evidence="1 2" key="1">
    <citation type="submission" date="2020-09" db="EMBL/GenBank/DDBJ databases">
        <title>De no assembly of potato wild relative species, Solanum commersonii.</title>
        <authorList>
            <person name="Cho K."/>
        </authorList>
    </citation>
    <scope>NUCLEOTIDE SEQUENCE [LARGE SCALE GENOMIC DNA]</scope>
    <source>
        <strain evidence="1">LZ3.2</strain>
        <tissue evidence="1">Leaf</tissue>
    </source>
</reference>
<evidence type="ECO:0000313" key="2">
    <source>
        <dbReference type="Proteomes" id="UP000824120"/>
    </source>
</evidence>
<proteinExistence type="predicted"/>
<comment type="caution">
    <text evidence="1">The sequence shown here is derived from an EMBL/GenBank/DDBJ whole genome shotgun (WGS) entry which is preliminary data.</text>
</comment>
<dbReference type="Proteomes" id="UP000824120">
    <property type="component" value="Chromosome 2"/>
</dbReference>
<keyword evidence="2" id="KW-1185">Reference proteome</keyword>
<dbReference type="AlphaFoldDB" id="A0A9J6A6E0"/>
<accession>A0A9J6A6E0</accession>
<gene>
    <name evidence="1" type="ORF">H5410_005432</name>
</gene>
<protein>
    <submittedName>
        <fullName evidence="1">Uncharacterized protein</fullName>
    </submittedName>
</protein>
<dbReference type="EMBL" id="JACXVP010000002">
    <property type="protein sequence ID" value="KAG5620214.1"/>
    <property type="molecule type" value="Genomic_DNA"/>
</dbReference>
<organism evidence="1 2">
    <name type="scientific">Solanum commersonii</name>
    <name type="common">Commerson's wild potato</name>
    <name type="synonym">Commerson's nightshade</name>
    <dbReference type="NCBI Taxonomy" id="4109"/>
    <lineage>
        <taxon>Eukaryota</taxon>
        <taxon>Viridiplantae</taxon>
        <taxon>Streptophyta</taxon>
        <taxon>Embryophyta</taxon>
        <taxon>Tracheophyta</taxon>
        <taxon>Spermatophyta</taxon>
        <taxon>Magnoliopsida</taxon>
        <taxon>eudicotyledons</taxon>
        <taxon>Gunneridae</taxon>
        <taxon>Pentapetalae</taxon>
        <taxon>asterids</taxon>
        <taxon>lamiids</taxon>
        <taxon>Solanales</taxon>
        <taxon>Solanaceae</taxon>
        <taxon>Solanoideae</taxon>
        <taxon>Solaneae</taxon>
        <taxon>Solanum</taxon>
    </lineage>
</organism>
<sequence length="82" mass="9456">MQENSIFADFCVHSPWIFGDLGFRLVFCQKFSLKFVKTLLMESIGTKGFCQFSCAIVHEFFVIPNSDLLLAEIFLGRPLRPY</sequence>
<name>A0A9J6A6E0_SOLCO</name>
<evidence type="ECO:0000313" key="1">
    <source>
        <dbReference type="EMBL" id="KAG5620214.1"/>
    </source>
</evidence>